<dbReference type="InterPro" id="IPR036058">
    <property type="entry name" value="Kazal_dom_sf"/>
</dbReference>
<dbReference type="InterPro" id="IPR009003">
    <property type="entry name" value="Peptidase_S1_PA"/>
</dbReference>
<dbReference type="PROSITE" id="PS51465">
    <property type="entry name" value="KAZAL_2"/>
    <property type="match status" value="1"/>
</dbReference>
<evidence type="ECO:0000259" key="18">
    <source>
        <dbReference type="PROSITE" id="PS50287"/>
    </source>
</evidence>
<evidence type="ECO:0000256" key="12">
    <source>
        <dbReference type="ARBA" id="ARBA00038868"/>
    </source>
</evidence>
<dbReference type="EMBL" id="JAUCMX010000017">
    <property type="protein sequence ID" value="KAK3519290.1"/>
    <property type="molecule type" value="Genomic_DNA"/>
</dbReference>
<dbReference type="Pfam" id="PF00089">
    <property type="entry name" value="Trypsin"/>
    <property type="match status" value="1"/>
</dbReference>
<dbReference type="SUPFAM" id="SSF50494">
    <property type="entry name" value="Trypsin-like serine proteases"/>
    <property type="match status" value="1"/>
</dbReference>
<dbReference type="SUPFAM" id="SSF57424">
    <property type="entry name" value="LDL receptor-like module"/>
    <property type="match status" value="2"/>
</dbReference>
<evidence type="ECO:0000313" key="20">
    <source>
        <dbReference type="EMBL" id="KAK3519290.1"/>
    </source>
</evidence>
<keyword evidence="6 15" id="KW-0378">Hydrolase</keyword>
<dbReference type="InterPro" id="IPR001314">
    <property type="entry name" value="Peptidase_S1A"/>
</dbReference>
<evidence type="ECO:0000313" key="21">
    <source>
        <dbReference type="Proteomes" id="UP001274896"/>
    </source>
</evidence>
<feature type="region of interest" description="Disordered" evidence="16">
    <location>
        <begin position="67"/>
        <end position="140"/>
    </location>
</feature>
<dbReference type="EC" id="3.4.21.4" evidence="12"/>
<dbReference type="SMART" id="SM00202">
    <property type="entry name" value="SR"/>
    <property type="match status" value="1"/>
</dbReference>
<comment type="catalytic activity">
    <reaction evidence="11">
        <text>Preferential cleavage: Arg-|-Xaa, Lys-|-Xaa.</text>
        <dbReference type="EC" id="3.4.21.4"/>
    </reaction>
</comment>
<dbReference type="PRINTS" id="PR00722">
    <property type="entry name" value="CHYMOTRYPSIN"/>
</dbReference>
<proteinExistence type="predicted"/>
<name>A0AAE0QD75_9TELE</name>
<evidence type="ECO:0000256" key="1">
    <source>
        <dbReference type="ARBA" id="ARBA00004239"/>
    </source>
</evidence>
<dbReference type="InterPro" id="IPR018114">
    <property type="entry name" value="TRYPSIN_HIS"/>
</dbReference>
<feature type="compositionally biased region" description="Polar residues" evidence="16">
    <location>
        <begin position="102"/>
        <end position="112"/>
    </location>
</feature>
<evidence type="ECO:0000256" key="11">
    <source>
        <dbReference type="ARBA" id="ARBA00036320"/>
    </source>
</evidence>
<dbReference type="GO" id="GO:0006508">
    <property type="term" value="P:proteolysis"/>
    <property type="evidence" value="ECO:0007669"/>
    <property type="project" value="UniProtKB-KW"/>
</dbReference>
<dbReference type="PROSITE" id="PS00135">
    <property type="entry name" value="TRYPSIN_SER"/>
    <property type="match status" value="1"/>
</dbReference>
<dbReference type="InterPro" id="IPR036055">
    <property type="entry name" value="LDL_receptor-like_sf"/>
</dbReference>
<evidence type="ECO:0000256" key="9">
    <source>
        <dbReference type="ARBA" id="ARBA00023157"/>
    </source>
</evidence>
<dbReference type="CDD" id="cd00112">
    <property type="entry name" value="LDLa"/>
    <property type="match status" value="2"/>
</dbReference>
<dbReference type="AlphaFoldDB" id="A0AAE0QD75"/>
<evidence type="ECO:0000256" key="3">
    <source>
        <dbReference type="ARBA" id="ARBA00022670"/>
    </source>
</evidence>
<dbReference type="InterPro" id="IPR048722">
    <property type="entry name" value="CFAI_FIMAC_N"/>
</dbReference>
<feature type="disulfide bond" evidence="13">
    <location>
        <begin position="356"/>
        <end position="371"/>
    </location>
</feature>
<dbReference type="SMART" id="SM00192">
    <property type="entry name" value="LDLa"/>
    <property type="match status" value="2"/>
</dbReference>
<dbReference type="PROSITE" id="PS00134">
    <property type="entry name" value="TRYPSIN_HIS"/>
    <property type="match status" value="1"/>
</dbReference>
<dbReference type="PANTHER" id="PTHR24264:SF83">
    <property type="entry name" value="COMPLEMENT FACTOR I"/>
    <property type="match status" value="1"/>
</dbReference>
<dbReference type="SMART" id="SM00057">
    <property type="entry name" value="FIMAC"/>
    <property type="match status" value="1"/>
</dbReference>
<feature type="disulfide bond" evidence="13">
    <location>
        <begin position="344"/>
        <end position="362"/>
    </location>
</feature>
<dbReference type="PROSITE" id="PS50240">
    <property type="entry name" value="TRYPSIN_DOM"/>
    <property type="match status" value="1"/>
</dbReference>
<dbReference type="Gene3D" id="2.40.10.10">
    <property type="entry name" value="Trypsin-like serine proteases"/>
    <property type="match status" value="1"/>
</dbReference>
<dbReference type="Gene3D" id="3.10.250.10">
    <property type="entry name" value="SRCR-like domain"/>
    <property type="match status" value="1"/>
</dbReference>
<evidence type="ECO:0000259" key="19">
    <source>
        <dbReference type="PROSITE" id="PS51465"/>
    </source>
</evidence>
<evidence type="ECO:0000256" key="10">
    <source>
        <dbReference type="ARBA" id="ARBA00023180"/>
    </source>
</evidence>
<evidence type="ECO:0000256" key="14">
    <source>
        <dbReference type="PROSITE-ProRule" id="PRU00196"/>
    </source>
</evidence>
<keyword evidence="5" id="KW-0677">Repeat</keyword>
<dbReference type="InterPro" id="IPR001254">
    <property type="entry name" value="Trypsin_dom"/>
</dbReference>
<feature type="domain" description="Kazal-like" evidence="19">
    <location>
        <begin position="171"/>
        <end position="222"/>
    </location>
</feature>
<evidence type="ECO:0000256" key="16">
    <source>
        <dbReference type="SAM" id="MobiDB-lite"/>
    </source>
</evidence>
<evidence type="ECO:0000256" key="13">
    <source>
        <dbReference type="PROSITE-ProRule" id="PRU00124"/>
    </source>
</evidence>
<evidence type="ECO:0000256" key="2">
    <source>
        <dbReference type="ARBA" id="ARBA00022525"/>
    </source>
</evidence>
<organism evidence="20 21">
    <name type="scientific">Hemibagrus guttatus</name>
    <dbReference type="NCBI Taxonomy" id="175788"/>
    <lineage>
        <taxon>Eukaryota</taxon>
        <taxon>Metazoa</taxon>
        <taxon>Chordata</taxon>
        <taxon>Craniata</taxon>
        <taxon>Vertebrata</taxon>
        <taxon>Euteleostomi</taxon>
        <taxon>Actinopterygii</taxon>
        <taxon>Neopterygii</taxon>
        <taxon>Teleostei</taxon>
        <taxon>Ostariophysi</taxon>
        <taxon>Siluriformes</taxon>
        <taxon>Bagridae</taxon>
        <taxon>Hemibagrus</taxon>
    </lineage>
</organism>
<feature type="compositionally biased region" description="Low complexity" evidence="16">
    <location>
        <begin position="113"/>
        <end position="137"/>
    </location>
</feature>
<keyword evidence="10" id="KW-0325">Glycoprotein</keyword>
<dbReference type="SMART" id="SM00020">
    <property type="entry name" value="Tryp_SPc"/>
    <property type="match status" value="1"/>
</dbReference>
<feature type="domain" description="SRCR" evidence="18">
    <location>
        <begin position="227"/>
        <end position="330"/>
    </location>
</feature>
<dbReference type="InterPro" id="IPR002350">
    <property type="entry name" value="Kazal_dom"/>
</dbReference>
<dbReference type="InterPro" id="IPR023415">
    <property type="entry name" value="LDLR_class-A_CS"/>
</dbReference>
<keyword evidence="4" id="KW-0732">Signal</keyword>
<dbReference type="InterPro" id="IPR036772">
    <property type="entry name" value="SRCR-like_dom_sf"/>
</dbReference>
<dbReference type="GO" id="GO:0005615">
    <property type="term" value="C:extracellular space"/>
    <property type="evidence" value="ECO:0007669"/>
    <property type="project" value="TreeGrafter"/>
</dbReference>
<dbReference type="Gene3D" id="3.30.60.30">
    <property type="match status" value="1"/>
</dbReference>
<dbReference type="GO" id="GO:0016020">
    <property type="term" value="C:membrane"/>
    <property type="evidence" value="ECO:0007669"/>
    <property type="project" value="InterPro"/>
</dbReference>
<dbReference type="InterPro" id="IPR048719">
    <property type="entry name" value="CFAI_KAZAL"/>
</dbReference>
<evidence type="ECO:0000256" key="7">
    <source>
        <dbReference type="ARBA" id="ARBA00022825"/>
    </source>
</evidence>
<dbReference type="GO" id="GO:0002376">
    <property type="term" value="P:immune system process"/>
    <property type="evidence" value="ECO:0007669"/>
    <property type="project" value="UniProtKB-KW"/>
</dbReference>
<dbReference type="PANTHER" id="PTHR24264">
    <property type="entry name" value="TRYPSIN-RELATED"/>
    <property type="match status" value="1"/>
</dbReference>
<dbReference type="Gene3D" id="4.10.400.10">
    <property type="entry name" value="Low-density Lipoprotein Receptor"/>
    <property type="match status" value="2"/>
</dbReference>
<feature type="domain" description="Peptidase S1" evidence="17">
    <location>
        <begin position="465"/>
        <end position="700"/>
    </location>
</feature>
<protein>
    <recommendedName>
        <fullName evidence="12">trypsin</fullName>
        <ecNumber evidence="12">3.4.21.4</ecNumber>
    </recommendedName>
</protein>
<dbReference type="Pfam" id="PF21287">
    <property type="entry name" value="Kazal_CFAI"/>
    <property type="match status" value="1"/>
</dbReference>
<evidence type="ECO:0000256" key="6">
    <source>
        <dbReference type="ARBA" id="ARBA00022801"/>
    </source>
</evidence>
<evidence type="ECO:0000256" key="4">
    <source>
        <dbReference type="ARBA" id="ARBA00022729"/>
    </source>
</evidence>
<dbReference type="FunFam" id="2.40.10.10:FF:000120">
    <property type="entry name" value="Putative serine protease"/>
    <property type="match status" value="1"/>
</dbReference>
<keyword evidence="3 15" id="KW-0645">Protease</keyword>
<dbReference type="PROSITE" id="PS50068">
    <property type="entry name" value="LDLRA_2"/>
    <property type="match status" value="1"/>
</dbReference>
<dbReference type="Proteomes" id="UP001274896">
    <property type="component" value="Unassembled WGS sequence"/>
</dbReference>
<dbReference type="SUPFAM" id="SSF100895">
    <property type="entry name" value="Kazal-type serine protease inhibitors"/>
    <property type="match status" value="1"/>
</dbReference>
<evidence type="ECO:0000256" key="15">
    <source>
        <dbReference type="RuleBase" id="RU363034"/>
    </source>
</evidence>
<gene>
    <name evidence="20" type="ORF">QTP70_023131</name>
</gene>
<dbReference type="PROSITE" id="PS50287">
    <property type="entry name" value="SRCR_2"/>
    <property type="match status" value="1"/>
</dbReference>
<dbReference type="InterPro" id="IPR033116">
    <property type="entry name" value="TRYPSIN_SER"/>
</dbReference>
<dbReference type="InterPro" id="IPR050127">
    <property type="entry name" value="Serine_Proteases_S1"/>
</dbReference>
<keyword evidence="2" id="KW-0964">Secreted</keyword>
<dbReference type="PROSITE" id="PS01209">
    <property type="entry name" value="LDLRA_1"/>
    <property type="match status" value="1"/>
</dbReference>
<dbReference type="SUPFAM" id="SSF56487">
    <property type="entry name" value="SRCR-like"/>
    <property type="match status" value="1"/>
</dbReference>
<dbReference type="InterPro" id="IPR043504">
    <property type="entry name" value="Peptidase_S1_PA_chymotrypsin"/>
</dbReference>
<dbReference type="CDD" id="cd00190">
    <property type="entry name" value="Tryp_SPc"/>
    <property type="match status" value="1"/>
</dbReference>
<dbReference type="GO" id="GO:0004252">
    <property type="term" value="F:serine-type endopeptidase activity"/>
    <property type="evidence" value="ECO:0007669"/>
    <property type="project" value="UniProtKB-EC"/>
</dbReference>
<accession>A0AAE0QD75</accession>
<feature type="disulfide bond" evidence="14">
    <location>
        <begin position="300"/>
        <end position="310"/>
    </location>
</feature>
<dbReference type="InterPro" id="IPR001190">
    <property type="entry name" value="SRCR"/>
</dbReference>
<sequence length="709" mass="79255">MESGEDLQKIHNGYLRSFTQNVWEQEKWSNIRILVSLTNCQIVMARRLDQSMSKTAALVGRSRSAVVRYSGEPGEETRTNADNQDDETQETAKEETKDSPRFTGTQQSQQTSKPTLRLTTPTNTSSPTPTRPKNTPPSLFSQECRFGNHTRSSCAKVFCPPWQRCINGQCVCKLPYQCPRIGPGVCGLDGSSHLTMCHSQAHACRNKKPVFSHYSQLGPCGANFFTVRLQGINGLQVVEVTAGQDELLICALDSWNMAAANVICRQTNKNARGALALDAKKFETVAEAFSKNMQCMSVRCTGAEHSLAECVLYKPQKMSNDTSVATVTCYTEQQGNKDCHDFHCVNEKCVSWEHICDGVDDCGDNSDEMCCTGCRKDAFYCTSGVCLPRYAVRDQIRDCLGGDDELETNTDITEIHLKSDSPEEEVEKDIQKSRHHTETLQCGIPNIDYLNKAEEEIRPTRIKRVVGGEEARPTQIQWHVAVQTVPDARIYCGGVYLGGCWVLTAAHCLSQKPQAFKIKFSLWKKLSNQRTTDIVPVKNIFMHHKYNPATYENDIALIQLKELANEKICVNPNPAVRPICVPWSPLQFPDNYTCTISGWGRNKEGQSVNILRWANVSLIPNCRNFYKERFHDGMMCAGDLEGKVDSCQGDSGGPLVCQDVSGVSYVWGVVSWGEKCGEAGYPGVYTKVAHYFEWIRKITGWPAVTKYNQ</sequence>
<dbReference type="InterPro" id="IPR003884">
    <property type="entry name" value="FacI_MAC"/>
</dbReference>
<keyword evidence="8" id="KW-0391">Immunity</keyword>
<dbReference type="InterPro" id="IPR002172">
    <property type="entry name" value="LDrepeatLR_classA_rpt"/>
</dbReference>
<reference evidence="20" key="1">
    <citation type="submission" date="2023-06" db="EMBL/GenBank/DDBJ databases">
        <title>Male Hemibagrus guttatus genome.</title>
        <authorList>
            <person name="Bian C."/>
        </authorList>
    </citation>
    <scope>NUCLEOTIDE SEQUENCE</scope>
    <source>
        <strain evidence="20">Male_cb2023</strain>
        <tissue evidence="20">Muscle</tissue>
    </source>
</reference>
<comment type="subcellular location">
    <subcellularLocation>
        <location evidence="1">Secreted</location>
        <location evidence="1">Extracellular space</location>
    </subcellularLocation>
</comment>
<keyword evidence="21" id="KW-1185">Reference proteome</keyword>
<comment type="caution">
    <text evidence="20">The sequence shown here is derived from an EMBL/GenBank/DDBJ whole genome shotgun (WGS) entry which is preliminary data.</text>
</comment>
<dbReference type="Pfam" id="PF21286">
    <property type="entry name" value="CFAI_FIMAC_N"/>
    <property type="match status" value="1"/>
</dbReference>
<feature type="compositionally biased region" description="Basic and acidic residues" evidence="16">
    <location>
        <begin position="90"/>
        <end position="100"/>
    </location>
</feature>
<keyword evidence="9 14" id="KW-1015">Disulfide bond</keyword>
<evidence type="ECO:0000256" key="5">
    <source>
        <dbReference type="ARBA" id="ARBA00022737"/>
    </source>
</evidence>
<evidence type="ECO:0000256" key="8">
    <source>
        <dbReference type="ARBA" id="ARBA00022859"/>
    </source>
</evidence>
<evidence type="ECO:0000259" key="17">
    <source>
        <dbReference type="PROSITE" id="PS50240"/>
    </source>
</evidence>
<comment type="caution">
    <text evidence="14">Lacks conserved residue(s) required for the propagation of feature annotation.</text>
</comment>
<keyword evidence="7 15" id="KW-0720">Serine protease</keyword>